<dbReference type="STRING" id="3818.A0A444YSY3"/>
<gene>
    <name evidence="3" type="ORF">Ahy_B06g084871</name>
</gene>
<dbReference type="CDD" id="cd22157">
    <property type="entry name" value="F-box_AtFBW1-like"/>
    <property type="match status" value="1"/>
</dbReference>
<dbReference type="EMBL" id="SDMP01000016">
    <property type="protein sequence ID" value="RYR05042.1"/>
    <property type="molecule type" value="Genomic_DNA"/>
</dbReference>
<dbReference type="Gramene" id="arahy.Tifrunner.gnm2.ann2.Ah16g423400.1">
    <property type="protein sequence ID" value="arahy.Tifrunner.gnm2.ann2.Ah16g423400.1-CDS-1"/>
    <property type="gene ID" value="arahy.Tifrunner.gnm2.ann2.Ah16g423400"/>
</dbReference>
<dbReference type="InterPro" id="IPR006527">
    <property type="entry name" value="F-box-assoc_dom_typ1"/>
</dbReference>
<dbReference type="InterPro" id="IPR017451">
    <property type="entry name" value="F-box-assoc_interact_dom"/>
</dbReference>
<evidence type="ECO:0000313" key="3">
    <source>
        <dbReference type="EMBL" id="RYR05042.1"/>
    </source>
</evidence>
<dbReference type="Pfam" id="PF00646">
    <property type="entry name" value="F-box"/>
    <property type="match status" value="1"/>
</dbReference>
<dbReference type="InterPro" id="IPR050796">
    <property type="entry name" value="SCF_F-box_component"/>
</dbReference>
<feature type="domain" description="F-box" evidence="2">
    <location>
        <begin position="42"/>
        <end position="92"/>
    </location>
</feature>
<dbReference type="InterPro" id="IPR036047">
    <property type="entry name" value="F-box-like_dom_sf"/>
</dbReference>
<keyword evidence="1" id="KW-0732">Signal</keyword>
<dbReference type="Gene3D" id="1.20.1280.50">
    <property type="match status" value="1"/>
</dbReference>
<organism evidence="3 4">
    <name type="scientific">Arachis hypogaea</name>
    <name type="common">Peanut</name>
    <dbReference type="NCBI Taxonomy" id="3818"/>
    <lineage>
        <taxon>Eukaryota</taxon>
        <taxon>Viridiplantae</taxon>
        <taxon>Streptophyta</taxon>
        <taxon>Embryophyta</taxon>
        <taxon>Tracheophyta</taxon>
        <taxon>Spermatophyta</taxon>
        <taxon>Magnoliopsida</taxon>
        <taxon>eudicotyledons</taxon>
        <taxon>Gunneridae</taxon>
        <taxon>Pentapetalae</taxon>
        <taxon>rosids</taxon>
        <taxon>fabids</taxon>
        <taxon>Fabales</taxon>
        <taxon>Fabaceae</taxon>
        <taxon>Papilionoideae</taxon>
        <taxon>50 kb inversion clade</taxon>
        <taxon>dalbergioids sensu lato</taxon>
        <taxon>Dalbergieae</taxon>
        <taxon>Pterocarpus clade</taxon>
        <taxon>Arachis</taxon>
    </lineage>
</organism>
<proteinExistence type="predicted"/>
<evidence type="ECO:0000256" key="1">
    <source>
        <dbReference type="SAM" id="SignalP"/>
    </source>
</evidence>
<reference evidence="3 4" key="1">
    <citation type="submission" date="2019-01" db="EMBL/GenBank/DDBJ databases">
        <title>Sequencing of cultivated peanut Arachis hypogaea provides insights into genome evolution and oil improvement.</title>
        <authorList>
            <person name="Chen X."/>
        </authorList>
    </citation>
    <scope>NUCLEOTIDE SEQUENCE [LARGE SCALE GENOMIC DNA]</scope>
    <source>
        <strain evidence="4">cv. Fuhuasheng</strain>
        <tissue evidence="3">Leaves</tissue>
    </source>
</reference>
<dbReference type="PANTHER" id="PTHR31672:SF13">
    <property type="entry name" value="F-BOX PROTEIN CPR30-LIKE"/>
    <property type="match status" value="1"/>
</dbReference>
<feature type="chain" id="PRO_5019155253" description="F-box domain-containing protein" evidence="1">
    <location>
        <begin position="23"/>
        <end position="443"/>
    </location>
</feature>
<dbReference type="PROSITE" id="PS50181">
    <property type="entry name" value="FBOX"/>
    <property type="match status" value="1"/>
</dbReference>
<dbReference type="Pfam" id="PF07734">
    <property type="entry name" value="FBA_1"/>
    <property type="match status" value="1"/>
</dbReference>
<dbReference type="Proteomes" id="UP000289738">
    <property type="component" value="Chromosome B06"/>
</dbReference>
<dbReference type="PANTHER" id="PTHR31672">
    <property type="entry name" value="BNACNNG10540D PROTEIN"/>
    <property type="match status" value="1"/>
</dbReference>
<evidence type="ECO:0000313" key="4">
    <source>
        <dbReference type="Proteomes" id="UP000289738"/>
    </source>
</evidence>
<dbReference type="OrthoDB" id="1867629at2759"/>
<name>A0A444YSY3_ARAHY</name>
<accession>A0A444YSY3</accession>
<comment type="caution">
    <text evidence="3">The sequence shown here is derived from an EMBL/GenBank/DDBJ whole genome shotgun (WGS) entry which is preliminary data.</text>
</comment>
<keyword evidence="4" id="KW-1185">Reference proteome</keyword>
<dbReference type="InterPro" id="IPR001810">
    <property type="entry name" value="F-box_dom"/>
</dbReference>
<dbReference type="SUPFAM" id="SSF81383">
    <property type="entry name" value="F-box domain"/>
    <property type="match status" value="1"/>
</dbReference>
<evidence type="ECO:0000259" key="2">
    <source>
        <dbReference type="PROSITE" id="PS50181"/>
    </source>
</evidence>
<dbReference type="SMART" id="SM00256">
    <property type="entry name" value="FBOX"/>
    <property type="match status" value="1"/>
</dbReference>
<sequence length="443" mass="51452">MLFLYFLVFLLFLVVILLPRKSNEILSSKLALPRAETRPKEKISIEHLPEELLSNILSRLPSKELQKCKFVCKSWFHIIKDPHFVTNYYVVYNNHIVTNHDLFVIGRPFPSSKKTFISLLSCNSNDNITNKNKEHVPSKVLNPPCEYNSDHEYWTEIMGPCNGIYFLEGKPNLMMNPSLGQFKALPESHFATPFGGNSLMDYTGFGFDPKTNDYKVVVIKDLWIREKGEEHLGWWRTELYSLNSNSWRKLDAVLPLPIEIWSSSRVYTLVNNCCHWLGYVEDELGKRKDVVLAFDMVNETFRKIHVPRVRDSREESSATLVPRDESARIGVVVHPVRANEKSYDVWVMKDYWNQDSWVKVYSVGPVQVISTLVGICGRDQFLWKNNNEELVMYEAESGKVKCLQVFGKNDSLRAARYMESILSLHRGNEFSRQCVSIDWVHDR</sequence>
<feature type="signal peptide" evidence="1">
    <location>
        <begin position="1"/>
        <end position="22"/>
    </location>
</feature>
<dbReference type="NCBIfam" id="TIGR01640">
    <property type="entry name" value="F_box_assoc_1"/>
    <property type="match status" value="1"/>
</dbReference>
<protein>
    <recommendedName>
        <fullName evidence="2">F-box domain-containing protein</fullName>
    </recommendedName>
</protein>
<dbReference type="AlphaFoldDB" id="A0A444YSY3"/>